<organism evidence="2 3">
    <name type="scientific">Mycobacterium avium subsp. hominissuis</name>
    <dbReference type="NCBI Taxonomy" id="439334"/>
    <lineage>
        <taxon>Bacteria</taxon>
        <taxon>Bacillati</taxon>
        <taxon>Actinomycetota</taxon>
        <taxon>Actinomycetes</taxon>
        <taxon>Mycobacteriales</taxon>
        <taxon>Mycobacteriaceae</taxon>
        <taxon>Mycobacterium</taxon>
        <taxon>Mycobacterium avium complex (MAC)</taxon>
    </lineage>
</organism>
<evidence type="ECO:0000313" key="3">
    <source>
        <dbReference type="Proteomes" id="UP000327362"/>
    </source>
</evidence>
<evidence type="ECO:0000256" key="1">
    <source>
        <dbReference type="SAM" id="MobiDB-lite"/>
    </source>
</evidence>
<gene>
    <name evidence="2" type="ORF">JPH1_48170</name>
</gene>
<sequence length="232" mass="26340">MESIDPEHLYDERGEVARSRPLFQGDVFKDVVLPGFGDEPRLVQVVAHPCSMRDREGLLCQRVSVAPVEEHQRVSGRTGWNGNLRIMPLADLVGGKHYAAHLIDATAAPSELLHLDARIATLSDRGIYILQQRIVKHYTRVEVDIPTLAKETAPVAWEMHQQRDWVETVLDDEADWTTENLRAEEIEFQAWLSGGTPSRRTQLKDDHTHTDLRREARKAALARRDQAAQSRS</sequence>
<dbReference type="EMBL" id="AP020326">
    <property type="protein sequence ID" value="BBN50342.1"/>
    <property type="molecule type" value="Genomic_DNA"/>
</dbReference>
<dbReference type="AlphaFoldDB" id="A0AAI8X4X5"/>
<protein>
    <submittedName>
        <fullName evidence="2">Uncharacterized protein</fullName>
    </submittedName>
</protein>
<accession>A0AAI8X4X5</accession>
<dbReference type="RefSeq" id="WP_132160030.1">
    <property type="nucleotide sequence ID" value="NZ_AP020326.1"/>
</dbReference>
<name>A0AAI8X4X5_MYCAV</name>
<dbReference type="Proteomes" id="UP000327362">
    <property type="component" value="Chromosome"/>
</dbReference>
<feature type="region of interest" description="Disordered" evidence="1">
    <location>
        <begin position="197"/>
        <end position="232"/>
    </location>
</feature>
<evidence type="ECO:0000313" key="2">
    <source>
        <dbReference type="EMBL" id="BBN50342.1"/>
    </source>
</evidence>
<reference evidence="2 3" key="1">
    <citation type="submission" date="2019-09" db="EMBL/GenBank/DDBJ databases">
        <title>Complete genome sequence of Mycobacterium avium subsp. hominissuis strain JP-H-1.</title>
        <authorList>
            <person name="Kinoshita Y."/>
            <person name="Niwa H."/>
            <person name="Uchida-Fujii E."/>
            <person name="Nukada T."/>
        </authorList>
    </citation>
    <scope>NUCLEOTIDE SEQUENCE [LARGE SCALE GENOMIC DNA]</scope>
    <source>
        <strain evidence="2 3">JP-H-1</strain>
    </source>
</reference>
<proteinExistence type="predicted"/>
<feature type="compositionally biased region" description="Basic and acidic residues" evidence="1">
    <location>
        <begin position="202"/>
        <end position="226"/>
    </location>
</feature>